<evidence type="ECO:0000313" key="3">
    <source>
        <dbReference type="Proteomes" id="UP001054837"/>
    </source>
</evidence>
<dbReference type="EMBL" id="BPLQ01000562">
    <property type="protein sequence ID" value="GIX72854.1"/>
    <property type="molecule type" value="Genomic_DNA"/>
</dbReference>
<reference evidence="2 3" key="1">
    <citation type="submission" date="2021-06" db="EMBL/GenBank/DDBJ databases">
        <title>Caerostris darwini draft genome.</title>
        <authorList>
            <person name="Kono N."/>
            <person name="Arakawa K."/>
        </authorList>
    </citation>
    <scope>NUCLEOTIDE SEQUENCE [LARGE SCALE GENOMIC DNA]</scope>
</reference>
<name>A0AAV4MPW3_9ARAC</name>
<accession>A0AAV4MPW3</accession>
<feature type="region of interest" description="Disordered" evidence="1">
    <location>
        <begin position="1"/>
        <end position="22"/>
    </location>
</feature>
<keyword evidence="3" id="KW-1185">Reference proteome</keyword>
<sequence>MAVTESLSPTVHPKWEARSPTRAVSTPIAAMLVMKHAQPPRQSATQFKMDNNVWRSKLWHVNVDAVFSETAYFMTFFSSCSELSHGSVDEA</sequence>
<evidence type="ECO:0000256" key="1">
    <source>
        <dbReference type="SAM" id="MobiDB-lite"/>
    </source>
</evidence>
<dbReference type="AlphaFoldDB" id="A0AAV4MPW3"/>
<gene>
    <name evidence="2" type="ORF">CDAR_72421</name>
</gene>
<evidence type="ECO:0000313" key="2">
    <source>
        <dbReference type="EMBL" id="GIX72854.1"/>
    </source>
</evidence>
<protein>
    <submittedName>
        <fullName evidence="2">Uncharacterized protein</fullName>
    </submittedName>
</protein>
<proteinExistence type="predicted"/>
<dbReference type="Proteomes" id="UP001054837">
    <property type="component" value="Unassembled WGS sequence"/>
</dbReference>
<comment type="caution">
    <text evidence="2">The sequence shown here is derived from an EMBL/GenBank/DDBJ whole genome shotgun (WGS) entry which is preliminary data.</text>
</comment>
<organism evidence="2 3">
    <name type="scientific">Caerostris darwini</name>
    <dbReference type="NCBI Taxonomy" id="1538125"/>
    <lineage>
        <taxon>Eukaryota</taxon>
        <taxon>Metazoa</taxon>
        <taxon>Ecdysozoa</taxon>
        <taxon>Arthropoda</taxon>
        <taxon>Chelicerata</taxon>
        <taxon>Arachnida</taxon>
        <taxon>Araneae</taxon>
        <taxon>Araneomorphae</taxon>
        <taxon>Entelegynae</taxon>
        <taxon>Araneoidea</taxon>
        <taxon>Araneidae</taxon>
        <taxon>Caerostris</taxon>
    </lineage>
</organism>